<feature type="domain" description="GtrA/DPMS transmembrane" evidence="7">
    <location>
        <begin position="28"/>
        <end position="146"/>
    </location>
</feature>
<keyword evidence="5 6" id="KW-0472">Membrane</keyword>
<dbReference type="InterPro" id="IPR007267">
    <property type="entry name" value="GtrA_DPMS_TM"/>
</dbReference>
<dbReference type="Pfam" id="PF04138">
    <property type="entry name" value="GtrA_DPMS_TM"/>
    <property type="match status" value="1"/>
</dbReference>
<dbReference type="PANTHER" id="PTHR38459:SF1">
    <property type="entry name" value="PROPHAGE BACTOPRENOL-LINKED GLUCOSE TRANSLOCASE HOMOLOG"/>
    <property type="match status" value="1"/>
</dbReference>
<dbReference type="GO" id="GO:0000271">
    <property type="term" value="P:polysaccharide biosynthetic process"/>
    <property type="evidence" value="ECO:0007669"/>
    <property type="project" value="InterPro"/>
</dbReference>
<keyword evidence="4 6" id="KW-1133">Transmembrane helix</keyword>
<dbReference type="GO" id="GO:0005886">
    <property type="term" value="C:plasma membrane"/>
    <property type="evidence" value="ECO:0007669"/>
    <property type="project" value="TreeGrafter"/>
</dbReference>
<feature type="transmembrane region" description="Helical" evidence="6">
    <location>
        <begin position="26"/>
        <end position="47"/>
    </location>
</feature>
<comment type="similarity">
    <text evidence="2">Belongs to the GtrA family.</text>
</comment>
<evidence type="ECO:0000256" key="6">
    <source>
        <dbReference type="SAM" id="Phobius"/>
    </source>
</evidence>
<name>A0A1J1LTC7_9CYAN</name>
<organism evidence="8 9">
    <name type="scientific">Planktothrix tepida PCC 9214</name>
    <dbReference type="NCBI Taxonomy" id="671072"/>
    <lineage>
        <taxon>Bacteria</taxon>
        <taxon>Bacillati</taxon>
        <taxon>Cyanobacteriota</taxon>
        <taxon>Cyanophyceae</taxon>
        <taxon>Oscillatoriophycideae</taxon>
        <taxon>Oscillatoriales</taxon>
        <taxon>Microcoleaceae</taxon>
        <taxon>Planktothrix</taxon>
    </lineage>
</organism>
<dbReference type="RefSeq" id="WP_083580180.1">
    <property type="nucleotide sequence ID" value="NZ_LN889813.1"/>
</dbReference>
<sequence length="154" mass="17857">MNCSLYTGYLIIRQKLGSLLLPWGRLIRFSVVGLSGVVADLGVFYLLHESLSLALTASAMLSTEVAIINNFLWNDIWTFGDLSSQQKLISQRFQRFFKFNLICFFGLIFNSLIVNFLFYRFGVNEYIAKLVAITCVTFWNFWLNLKINWQIDEV</sequence>
<evidence type="ECO:0000313" key="8">
    <source>
        <dbReference type="EMBL" id="CUR35084.1"/>
    </source>
</evidence>
<comment type="subcellular location">
    <subcellularLocation>
        <location evidence="1">Membrane</location>
        <topology evidence="1">Multi-pass membrane protein</topology>
    </subcellularLocation>
</comment>
<dbReference type="PANTHER" id="PTHR38459">
    <property type="entry name" value="PROPHAGE BACTOPRENOL-LINKED GLUCOSE TRANSLOCASE HOMOLOG"/>
    <property type="match status" value="1"/>
</dbReference>
<dbReference type="InterPro" id="IPR051401">
    <property type="entry name" value="GtrA_CellWall_Glycosyl"/>
</dbReference>
<dbReference type="AlphaFoldDB" id="A0A1J1LTC7"/>
<evidence type="ECO:0000256" key="5">
    <source>
        <dbReference type="ARBA" id="ARBA00023136"/>
    </source>
</evidence>
<dbReference type="Proteomes" id="UP000184315">
    <property type="component" value="Unassembled WGS sequence"/>
</dbReference>
<dbReference type="OrthoDB" id="9810303at2"/>
<proteinExistence type="inferred from homology"/>
<evidence type="ECO:0000256" key="3">
    <source>
        <dbReference type="ARBA" id="ARBA00022692"/>
    </source>
</evidence>
<keyword evidence="3 6" id="KW-0812">Transmembrane</keyword>
<evidence type="ECO:0000259" key="7">
    <source>
        <dbReference type="Pfam" id="PF04138"/>
    </source>
</evidence>
<evidence type="ECO:0000256" key="2">
    <source>
        <dbReference type="ARBA" id="ARBA00009399"/>
    </source>
</evidence>
<gene>
    <name evidence="8" type="ORF">PL9214650523</name>
</gene>
<evidence type="ECO:0000313" key="9">
    <source>
        <dbReference type="Proteomes" id="UP000184315"/>
    </source>
</evidence>
<dbReference type="EMBL" id="CZDF01000172">
    <property type="protein sequence ID" value="CUR35084.1"/>
    <property type="molecule type" value="Genomic_DNA"/>
</dbReference>
<dbReference type="STRING" id="671072.PL9214650523"/>
<protein>
    <recommendedName>
        <fullName evidence="7">GtrA/DPMS transmembrane domain-containing protein</fullName>
    </recommendedName>
</protein>
<evidence type="ECO:0000256" key="4">
    <source>
        <dbReference type="ARBA" id="ARBA00022989"/>
    </source>
</evidence>
<keyword evidence="9" id="KW-1185">Reference proteome</keyword>
<feature type="transmembrane region" description="Helical" evidence="6">
    <location>
        <begin position="99"/>
        <end position="120"/>
    </location>
</feature>
<feature type="transmembrane region" description="Helical" evidence="6">
    <location>
        <begin position="126"/>
        <end position="145"/>
    </location>
</feature>
<evidence type="ECO:0000256" key="1">
    <source>
        <dbReference type="ARBA" id="ARBA00004141"/>
    </source>
</evidence>
<reference evidence="9" key="1">
    <citation type="submission" date="2015-10" db="EMBL/GenBank/DDBJ databases">
        <authorList>
            <person name="Regsiter A."/>
            <person name="william w."/>
        </authorList>
    </citation>
    <scope>NUCLEOTIDE SEQUENCE [LARGE SCALE GENOMIC DNA]</scope>
</reference>
<accession>A0A1J1LTC7</accession>